<accession>A0A328ACW8</accession>
<sequence length="308" mass="33007">MNQFSPSEAGLEGFRVARENRRAFGLWVLFSFAVSLLGALVTVSMPAEVRTAMETLQSDTTPDASTFLHAMIAMAPLLVFGLAIQCVMAAAVYRIILRHDDTRWGYLRLGRDELRLMGLTLIYLGLAIAGLVGVTIAAALLAAIAGMGGQGVGAFVGVAAELFAIGLVIYVAIRLSLAPVITFAERRFAIFDSWPLTRGAFWRLLGAYVLALFCMIVVTIVTLVLFTAVAGIVVLLAGGQMEDVSRMFDPDQTSLAAYFNPLMLAYMLVGSLITALYYAVIAAPGAWVYQRLHGDAPAAPLSRPADHG</sequence>
<dbReference type="RefSeq" id="WP_111515671.1">
    <property type="nucleotide sequence ID" value="NZ_QFYR01000003.1"/>
</dbReference>
<feature type="transmembrane region" description="Helical" evidence="1">
    <location>
        <begin position="67"/>
        <end position="96"/>
    </location>
</feature>
<dbReference type="AlphaFoldDB" id="A0A328ACW8"/>
<organism evidence="2 3">
    <name type="scientific">Phenylobacterium deserti</name>
    <dbReference type="NCBI Taxonomy" id="1914756"/>
    <lineage>
        <taxon>Bacteria</taxon>
        <taxon>Pseudomonadati</taxon>
        <taxon>Pseudomonadota</taxon>
        <taxon>Alphaproteobacteria</taxon>
        <taxon>Caulobacterales</taxon>
        <taxon>Caulobacteraceae</taxon>
        <taxon>Phenylobacterium</taxon>
    </lineage>
</organism>
<gene>
    <name evidence="2" type="ORF">DJ018_14545</name>
</gene>
<feature type="transmembrane region" description="Helical" evidence="1">
    <location>
        <begin position="162"/>
        <end position="184"/>
    </location>
</feature>
<evidence type="ECO:0000313" key="2">
    <source>
        <dbReference type="EMBL" id="RAK52347.1"/>
    </source>
</evidence>
<comment type="caution">
    <text evidence="2">The sequence shown here is derived from an EMBL/GenBank/DDBJ whole genome shotgun (WGS) entry which is preliminary data.</text>
</comment>
<keyword evidence="1" id="KW-1133">Transmembrane helix</keyword>
<reference evidence="3" key="1">
    <citation type="submission" date="2018-05" db="EMBL/GenBank/DDBJ databases">
        <authorList>
            <person name="Li X."/>
        </authorList>
    </citation>
    <scope>NUCLEOTIDE SEQUENCE [LARGE SCALE GENOMIC DNA]</scope>
    <source>
        <strain evidence="3">YIM 73061</strain>
    </source>
</reference>
<keyword evidence="1" id="KW-0812">Transmembrane</keyword>
<feature type="transmembrane region" description="Helical" evidence="1">
    <location>
        <begin position="24"/>
        <end position="47"/>
    </location>
</feature>
<dbReference type="EMBL" id="QFYR01000003">
    <property type="protein sequence ID" value="RAK52347.1"/>
    <property type="molecule type" value="Genomic_DNA"/>
</dbReference>
<proteinExistence type="predicted"/>
<evidence type="ECO:0000256" key="1">
    <source>
        <dbReference type="SAM" id="Phobius"/>
    </source>
</evidence>
<keyword evidence="3" id="KW-1185">Reference proteome</keyword>
<evidence type="ECO:0008006" key="4">
    <source>
        <dbReference type="Google" id="ProtNLM"/>
    </source>
</evidence>
<protein>
    <recommendedName>
        <fullName evidence="4">Glycerophosphoryl diester phosphodiesterase membrane domain-containing protein</fullName>
    </recommendedName>
</protein>
<keyword evidence="1" id="KW-0472">Membrane</keyword>
<feature type="transmembrane region" description="Helical" evidence="1">
    <location>
        <begin position="258"/>
        <end position="281"/>
    </location>
</feature>
<feature type="transmembrane region" description="Helical" evidence="1">
    <location>
        <begin position="205"/>
        <end position="238"/>
    </location>
</feature>
<dbReference type="OrthoDB" id="7617808at2"/>
<name>A0A328ACW8_9CAUL</name>
<evidence type="ECO:0000313" key="3">
    <source>
        <dbReference type="Proteomes" id="UP000249725"/>
    </source>
</evidence>
<dbReference type="Proteomes" id="UP000249725">
    <property type="component" value="Unassembled WGS sequence"/>
</dbReference>
<feature type="transmembrane region" description="Helical" evidence="1">
    <location>
        <begin position="116"/>
        <end position="142"/>
    </location>
</feature>